<protein>
    <submittedName>
        <fullName evidence="1">Uncharacterized protein</fullName>
    </submittedName>
</protein>
<dbReference type="GeneID" id="55630561"/>
<evidence type="ECO:0000313" key="2">
    <source>
        <dbReference type="Proteomes" id="UP000501526"/>
    </source>
</evidence>
<proteinExistence type="predicted"/>
<reference evidence="1 2" key="1">
    <citation type="submission" date="2020-04" db="EMBL/GenBank/DDBJ databases">
        <authorList>
            <person name="Chase M.A."/>
            <person name="Coleman C.N."/>
            <person name="Cunha M.O."/>
            <person name="Daffner M."/>
            <person name="Deam C.J."/>
            <person name="Deloso L.J."/>
            <person name="Desomma A.M."/>
            <person name="Gallardo J."/>
            <person name="Horne M.E."/>
            <person name="Kanahan O.P."/>
            <person name="Lam V."/>
            <person name="Morgan R.T."/>
            <person name="Mustor E.M."/>
            <person name="Ricardo-Iglesias M."/>
            <person name="Sartorio C.J."/>
            <person name="Sciacchitano A.R."/>
            <person name="Tvenstrup A.W."/>
            <person name="Wood A.R."/>
            <person name="Pollenz R.S."/>
            <person name="Garlena R.A."/>
            <person name="Russell D.A."/>
            <person name="Pope W.H."/>
            <person name="Jacobs-Sera D."/>
            <person name="Hatfull G.F."/>
        </authorList>
    </citation>
    <scope>NUCLEOTIDE SEQUENCE [LARGE SCALE GENOMIC DNA]</scope>
</reference>
<dbReference type="KEGG" id="vg:55630561"/>
<dbReference type="RefSeq" id="YP_009859461.1">
    <property type="nucleotide sequence ID" value="NC_048876.1"/>
</dbReference>
<dbReference type="Proteomes" id="UP000501526">
    <property type="component" value="Segment"/>
</dbReference>
<organism evidence="1 2">
    <name type="scientific">Gordonia phage Secretariat</name>
    <dbReference type="NCBI Taxonomy" id="2725616"/>
    <lineage>
        <taxon>Viruses</taxon>
        <taxon>Duplodnaviria</taxon>
        <taxon>Heunggongvirae</taxon>
        <taxon>Uroviricota</taxon>
        <taxon>Caudoviricetes</taxon>
        <taxon>Deejayvirinae</taxon>
        <taxon>Secretariatvirus</taxon>
        <taxon>Secretariatvirus secretariat</taxon>
    </lineage>
</organism>
<name>A0A6M3SWW8_9CAUD</name>
<accession>A0A6M3SWW8</accession>
<sequence>MCEEGNCRPCRMEDRLLDIAMGSTRVYTESTLPPLETRIRQGPMIQLNLLTSVPSRINKPRAHSEHSQKLHVL</sequence>
<keyword evidence="2" id="KW-1185">Reference proteome</keyword>
<gene>
    <name evidence="1" type="primary">51</name>
    <name evidence="1" type="ORF">SEA_SECRETARIAT_51</name>
</gene>
<evidence type="ECO:0000313" key="1">
    <source>
        <dbReference type="EMBL" id="QJD49628.1"/>
    </source>
</evidence>
<dbReference type="EMBL" id="MT310850">
    <property type="protein sequence ID" value="QJD49628.1"/>
    <property type="molecule type" value="Genomic_DNA"/>
</dbReference>